<evidence type="ECO:0000259" key="4">
    <source>
        <dbReference type="PROSITE" id="PS50905"/>
    </source>
</evidence>
<evidence type="ECO:0000256" key="3">
    <source>
        <dbReference type="ARBA" id="ARBA00023004"/>
    </source>
</evidence>
<dbReference type="RefSeq" id="WP_005512823.1">
    <property type="nucleotide sequence ID" value="NZ_CM001149.1"/>
</dbReference>
<dbReference type="InterPro" id="IPR008331">
    <property type="entry name" value="Ferritin_DPS_dom"/>
</dbReference>
<evidence type="ECO:0000313" key="6">
    <source>
        <dbReference type="Proteomes" id="UP000004245"/>
    </source>
</evidence>
<dbReference type="PROSITE" id="PS50905">
    <property type="entry name" value="FERRITIN_LIKE"/>
    <property type="match status" value="1"/>
</dbReference>
<keyword evidence="3" id="KW-0408">Iron</keyword>
<dbReference type="HOGENOM" id="CLU_2318250_0_0_11"/>
<dbReference type="GO" id="GO:0006879">
    <property type="term" value="P:intracellular iron ion homeostasis"/>
    <property type="evidence" value="ECO:0007669"/>
    <property type="project" value="UniProtKB-KW"/>
</dbReference>
<dbReference type="PANTHER" id="PTHR30295:SF1">
    <property type="entry name" value="DNA PROTECTION DURING STARVATION PROTEIN"/>
    <property type="match status" value="1"/>
</dbReference>
<evidence type="ECO:0000256" key="2">
    <source>
        <dbReference type="ARBA" id="ARBA00022434"/>
    </source>
</evidence>
<dbReference type="EMBL" id="ADNW02000008">
    <property type="protein sequence ID" value="EGD24523.1"/>
    <property type="molecule type" value="Genomic_DNA"/>
</dbReference>
<dbReference type="CDD" id="cd00657">
    <property type="entry name" value="Ferritin_like"/>
    <property type="match status" value="1"/>
</dbReference>
<dbReference type="GO" id="GO:0020037">
    <property type="term" value="F:heme binding"/>
    <property type="evidence" value="ECO:0007669"/>
    <property type="project" value="TreeGrafter"/>
</dbReference>
<accession>E9SZU0</accession>
<comment type="caution">
    <text evidence="5">The sequence shown here is derived from an EMBL/GenBank/DDBJ whole genome shotgun (WGS) entry which is preliminary data.</text>
</comment>
<reference evidence="5" key="1">
    <citation type="submission" date="2011-01" db="EMBL/GenBank/DDBJ databases">
        <authorList>
            <person name="Muzny D."/>
            <person name="Qin X."/>
            <person name="Buhay C."/>
            <person name="Dugan-Rocha S."/>
            <person name="Ding Y."/>
            <person name="Chen G."/>
            <person name="Hawes A."/>
            <person name="Holder M."/>
            <person name="Jhangiani S."/>
            <person name="Johnson A."/>
            <person name="Khan Z."/>
            <person name="Li Z."/>
            <person name="Liu W."/>
            <person name="Liu X."/>
            <person name="Perez L."/>
            <person name="Shen H."/>
            <person name="Wang Q."/>
            <person name="Watt J."/>
            <person name="Xi L."/>
            <person name="Xin Y."/>
            <person name="Zhou J."/>
            <person name="Deng J."/>
            <person name="Jiang H."/>
            <person name="Liu Y."/>
            <person name="Qu J."/>
            <person name="Song X.-Z."/>
            <person name="Zhang L."/>
            <person name="Villasana D."/>
            <person name="Johnson A."/>
            <person name="Liu J."/>
            <person name="Liyanage D."/>
            <person name="Lorensuhewa L."/>
            <person name="Robinson T."/>
            <person name="Song A."/>
            <person name="Song B.-B."/>
            <person name="Dinh H."/>
            <person name="Thornton R."/>
            <person name="Coyle M."/>
            <person name="Francisco L."/>
            <person name="Jackson L."/>
            <person name="Javaid M."/>
            <person name="Korchina V."/>
            <person name="Kovar C."/>
            <person name="Mata R."/>
            <person name="Mathew T."/>
            <person name="Ngo R."/>
            <person name="Nguyen L."/>
            <person name="Nguyen N."/>
            <person name="Okwuonu G."/>
            <person name="Ongeri F."/>
            <person name="Pham C."/>
            <person name="Simmons D."/>
            <person name="Wilczek-Boney K."/>
            <person name="Hale W."/>
            <person name="Jakkamsetti A."/>
            <person name="Pham P."/>
            <person name="Ruth R."/>
            <person name="San Lucas F."/>
            <person name="Warren J."/>
            <person name="Zhang J."/>
            <person name="Zhao Z."/>
            <person name="Zhou C."/>
            <person name="Zhu D."/>
            <person name="Lee S."/>
            <person name="Bess C."/>
            <person name="Blankenburg K."/>
            <person name="Forbes L."/>
            <person name="Fu Q."/>
            <person name="Gubbala S."/>
            <person name="Hirani K."/>
            <person name="Jayaseelan J.C."/>
            <person name="Lara F."/>
            <person name="Munidasa M."/>
            <person name="Palculict T."/>
            <person name="Patil S."/>
            <person name="Pu L.-L."/>
            <person name="Saada N."/>
            <person name="Tang L."/>
            <person name="Weissenberger G."/>
            <person name="Zhu Y."/>
            <person name="Hemphill L."/>
            <person name="Shang Y."/>
            <person name="Youmans B."/>
            <person name="Ayvaz T."/>
            <person name="Ross M."/>
            <person name="Santibanez J."/>
            <person name="Aqrawi P."/>
            <person name="Gross S."/>
            <person name="Joshi V."/>
            <person name="Fowler G."/>
            <person name="Nazareth L."/>
            <person name="Reid J."/>
            <person name="Worley K."/>
            <person name="Petrosino J."/>
            <person name="Highlander S."/>
            <person name="Gibbs R."/>
        </authorList>
    </citation>
    <scope>NUCLEOTIDE SEQUENCE [LARGE SCALE GENOMIC DNA]</scope>
    <source>
        <strain evidence="5">ATCC 33707</strain>
    </source>
</reference>
<sequence length="99" mass="11055">MINVLNQVVATEMVCVMRYTQNAIAASGIDRAQVAAEFTEHANEEIQHGLRAAERIVITTYQEMVRWTGNSDPTTRRLIEDILAEEGDHADDLNDLLGN</sequence>
<dbReference type="GO" id="GO:0005829">
    <property type="term" value="C:cytosol"/>
    <property type="evidence" value="ECO:0007669"/>
    <property type="project" value="TreeGrafter"/>
</dbReference>
<dbReference type="GO" id="GO:0008199">
    <property type="term" value="F:ferric iron binding"/>
    <property type="evidence" value="ECO:0007669"/>
    <property type="project" value="InterPro"/>
</dbReference>
<name>E9SZU0_RHOHA</name>
<comment type="cofactor">
    <cofactor evidence="1">
        <name>heme b</name>
        <dbReference type="ChEBI" id="CHEBI:60344"/>
    </cofactor>
</comment>
<dbReference type="InterPro" id="IPR009078">
    <property type="entry name" value="Ferritin-like_SF"/>
</dbReference>
<dbReference type="Pfam" id="PF00210">
    <property type="entry name" value="Ferritin"/>
    <property type="match status" value="1"/>
</dbReference>
<gene>
    <name evidence="5" type="ORF">HMPREF0724_11641</name>
</gene>
<proteinExistence type="predicted"/>
<organism evidence="5 6">
    <name type="scientific">Prescottella equi ATCC 33707</name>
    <dbReference type="NCBI Taxonomy" id="525370"/>
    <lineage>
        <taxon>Bacteria</taxon>
        <taxon>Bacillati</taxon>
        <taxon>Actinomycetota</taxon>
        <taxon>Actinomycetes</taxon>
        <taxon>Mycobacteriales</taxon>
        <taxon>Nocardiaceae</taxon>
        <taxon>Prescottella</taxon>
    </lineage>
</organism>
<dbReference type="GO" id="GO:0004322">
    <property type="term" value="F:ferroxidase activity"/>
    <property type="evidence" value="ECO:0007669"/>
    <property type="project" value="TreeGrafter"/>
</dbReference>
<evidence type="ECO:0000256" key="1">
    <source>
        <dbReference type="ARBA" id="ARBA00001970"/>
    </source>
</evidence>
<dbReference type="AlphaFoldDB" id="E9SZU0"/>
<feature type="domain" description="Ferritin-like diiron" evidence="4">
    <location>
        <begin position="1"/>
        <end position="99"/>
    </location>
</feature>
<dbReference type="Gene3D" id="1.20.1260.10">
    <property type="match status" value="2"/>
</dbReference>
<evidence type="ECO:0000313" key="5">
    <source>
        <dbReference type="EMBL" id="EGD24523.1"/>
    </source>
</evidence>
<protein>
    <recommendedName>
        <fullName evidence="4">Ferritin-like diiron domain-containing protein</fullName>
    </recommendedName>
</protein>
<dbReference type="InterPro" id="IPR012347">
    <property type="entry name" value="Ferritin-like"/>
</dbReference>
<keyword evidence="6" id="KW-1185">Reference proteome</keyword>
<dbReference type="InterPro" id="IPR009040">
    <property type="entry name" value="Ferritin-like_diiron"/>
</dbReference>
<dbReference type="PANTHER" id="PTHR30295">
    <property type="entry name" value="BACTERIOFERRITIN"/>
    <property type="match status" value="1"/>
</dbReference>
<dbReference type="SUPFAM" id="SSF47240">
    <property type="entry name" value="Ferritin-like"/>
    <property type="match status" value="1"/>
</dbReference>
<dbReference type="Proteomes" id="UP000004245">
    <property type="component" value="Unassembled WGS sequence"/>
</dbReference>
<keyword evidence="2" id="KW-0409">Iron storage</keyword>